<proteinExistence type="predicted"/>
<evidence type="ECO:0000313" key="2">
    <source>
        <dbReference type="Proteomes" id="UP001163726"/>
    </source>
</evidence>
<sequence>MIKKLIFWSFLLLAAIQIWKTPEFQKLKDESIDKVWHLASDTAAPKQRNSAQRFAYKMKYWREDFSENEKAFINELSKNQVQFNHFVTDYCFEAKLYHPKLTQANLYVSCEKAKEVYTP</sequence>
<dbReference type="Proteomes" id="UP001163726">
    <property type="component" value="Chromosome"/>
</dbReference>
<gene>
    <name evidence="1" type="ORF">OLW01_01280</name>
</gene>
<dbReference type="RefSeq" id="WP_268074830.1">
    <property type="nucleotide sequence ID" value="NZ_CP109965.1"/>
</dbReference>
<dbReference type="EMBL" id="CP109965">
    <property type="protein sequence ID" value="WAJ70479.1"/>
    <property type="molecule type" value="Genomic_DNA"/>
</dbReference>
<keyword evidence="2" id="KW-1185">Reference proteome</keyword>
<accession>A0ABY7ALW8</accession>
<protein>
    <submittedName>
        <fullName evidence="1">Uncharacterized protein</fullName>
    </submittedName>
</protein>
<evidence type="ECO:0000313" key="1">
    <source>
        <dbReference type="EMBL" id="WAJ70479.1"/>
    </source>
</evidence>
<name>A0ABY7ALW8_9ALTE</name>
<reference evidence="1" key="1">
    <citation type="submission" date="2022-10" db="EMBL/GenBank/DDBJ databases">
        <title>Catenovulum adriacola sp. nov. isolated in the Harbour of Susak.</title>
        <authorList>
            <person name="Schoch T."/>
            <person name="Reich S.J."/>
            <person name="Stoeferle S."/>
            <person name="Flaiz M."/>
            <person name="Kazda M."/>
            <person name="Riedel C.U."/>
            <person name="Duerre P."/>
        </authorList>
    </citation>
    <scope>NUCLEOTIDE SEQUENCE</scope>
    <source>
        <strain evidence="1">TS8</strain>
    </source>
</reference>
<organism evidence="1 2">
    <name type="scientific">Catenovulum adriaticum</name>
    <dbReference type="NCBI Taxonomy" id="2984846"/>
    <lineage>
        <taxon>Bacteria</taxon>
        <taxon>Pseudomonadati</taxon>
        <taxon>Pseudomonadota</taxon>
        <taxon>Gammaproteobacteria</taxon>
        <taxon>Alteromonadales</taxon>
        <taxon>Alteromonadaceae</taxon>
        <taxon>Catenovulum</taxon>
    </lineage>
</organism>